<evidence type="ECO:0000256" key="1">
    <source>
        <dbReference type="SAM" id="Coils"/>
    </source>
</evidence>
<evidence type="ECO:0000313" key="4">
    <source>
        <dbReference type="Proteomes" id="UP000018320"/>
    </source>
</evidence>
<evidence type="ECO:0000256" key="2">
    <source>
        <dbReference type="SAM" id="MobiDB-lite"/>
    </source>
</evidence>
<dbReference type="EMBL" id="AHGT01000081">
    <property type="protein sequence ID" value="ESU35482.1"/>
    <property type="molecule type" value="Genomic_DNA"/>
</dbReference>
<protein>
    <submittedName>
        <fullName evidence="3">Putative mitostatin family protein</fullName>
    </submittedName>
</protein>
<comment type="caution">
    <text evidence="3">The sequence shown here is derived from an EMBL/GenBank/DDBJ whole genome shotgun (WGS) entry which is preliminary data.</text>
</comment>
<name>V6TAL6_GIAIN</name>
<dbReference type="Proteomes" id="UP000018320">
    <property type="component" value="Unassembled WGS sequence"/>
</dbReference>
<dbReference type="VEuPathDB" id="GiardiaDB:DHA2_154265"/>
<reference evidence="3 4" key="2">
    <citation type="journal article" date="2013" name="Genome Biol. Evol.">
        <title>Genome sequencing of Giardia lamblia genotypes A2 and B isolates (DH and GS) and comparative analysis with the genomes of genotypes A1 and E (WB and Pig).</title>
        <authorList>
            <person name="Adam R.D."/>
            <person name="Dahlstrom E.W."/>
            <person name="Martens C.A."/>
            <person name="Bruno D.P."/>
            <person name="Barbian K.D."/>
            <person name="Ricklefs S.M."/>
            <person name="Hernandez M.M."/>
            <person name="Narla N.P."/>
            <person name="Patel R.B."/>
            <person name="Porcella S.F."/>
            <person name="Nash T.E."/>
        </authorList>
    </citation>
    <scope>NUCLEOTIDE SEQUENCE [LARGE SCALE GENOMIC DNA]</scope>
    <source>
        <strain evidence="3 4">DH</strain>
    </source>
</reference>
<dbReference type="VEuPathDB" id="GiardiaDB:GL50803_009283"/>
<feature type="region of interest" description="Disordered" evidence="2">
    <location>
        <begin position="931"/>
        <end position="969"/>
    </location>
</feature>
<feature type="region of interest" description="Disordered" evidence="2">
    <location>
        <begin position="447"/>
        <end position="479"/>
    </location>
</feature>
<feature type="region of interest" description="Disordered" evidence="2">
    <location>
        <begin position="1427"/>
        <end position="1471"/>
    </location>
</feature>
<gene>
    <name evidence="3" type="ORF">DHA2_154265</name>
</gene>
<accession>V6TAL6</accession>
<feature type="compositionally biased region" description="Low complexity" evidence="2">
    <location>
        <begin position="1458"/>
        <end position="1467"/>
    </location>
</feature>
<feature type="compositionally biased region" description="Basic and acidic residues" evidence="2">
    <location>
        <begin position="1443"/>
        <end position="1455"/>
    </location>
</feature>
<reference evidence="4" key="1">
    <citation type="submission" date="2012-02" db="EMBL/GenBank/DDBJ databases">
        <title>Genome sequencing of Giardia lamblia Genotypes A2 and B isolates (DH and GS) and comparative analysis with the genomes of Genotypes A1 and E (WB and Pig).</title>
        <authorList>
            <person name="Adam R."/>
            <person name="Dahlstrom E."/>
            <person name="Martens C."/>
            <person name="Bruno D."/>
            <person name="Barbian K."/>
            <person name="Porcella S.F."/>
            <person name="Nash T."/>
        </authorList>
    </citation>
    <scope>NUCLEOTIDE SEQUENCE</scope>
    <source>
        <strain evidence="4">DH</strain>
    </source>
</reference>
<feature type="coiled-coil region" evidence="1">
    <location>
        <begin position="65"/>
        <end position="99"/>
    </location>
</feature>
<organism evidence="3 4">
    <name type="scientific">Giardia intestinalis</name>
    <name type="common">Giardia lamblia</name>
    <dbReference type="NCBI Taxonomy" id="5741"/>
    <lineage>
        <taxon>Eukaryota</taxon>
        <taxon>Metamonada</taxon>
        <taxon>Diplomonadida</taxon>
        <taxon>Hexamitidae</taxon>
        <taxon>Giardiinae</taxon>
        <taxon>Giardia</taxon>
    </lineage>
</organism>
<dbReference type="VEuPathDB" id="GiardiaDB:GL50581_1301"/>
<keyword evidence="1" id="KW-0175">Coiled coil</keyword>
<evidence type="ECO:0000313" key="3">
    <source>
        <dbReference type="EMBL" id="ESU35482.1"/>
    </source>
</evidence>
<dbReference type="Pfam" id="PF24771">
    <property type="entry name" value="Ig_CFAP74_1st"/>
    <property type="match status" value="1"/>
</dbReference>
<dbReference type="PANTHER" id="PTHR22538">
    <property type="entry name" value="CILIA- AND FLAGELLA-ASSOCIATED PROTEIN 74"/>
    <property type="match status" value="1"/>
</dbReference>
<feature type="compositionally biased region" description="Polar residues" evidence="2">
    <location>
        <begin position="958"/>
        <end position="969"/>
    </location>
</feature>
<dbReference type="VEuPathDB" id="GiardiaDB:QR46_2063"/>
<dbReference type="PANTHER" id="PTHR22538:SF1">
    <property type="entry name" value="VWFD DOMAIN-CONTAINING PROTEIN"/>
    <property type="match status" value="1"/>
</dbReference>
<sequence>MARLAVINSRLSQEYSRYEALWKEYERVSTEFHNVELGLQSGPSDSFDECFSDLYSEFSSLIYKLEHMHNLLERLMTEVDREERELAAHEARLKESKRAMGDLVTTGSHSHKDRKDLTSMPEHDVVVPGGLSLRSIAKSNIISSQGQSYGPMTRDSAAAAKQAHREFLDKYGARLSKAREIQQLYDKAILEAEQKRENAFAHLMETIKKINSEHSIRVQRRLDEEDKRTAQRLKEITAFHEQIAANIEHGIVTTDNVYKKFREEDQKRLLATYIKARKKQLLLSKKAAEEFATEMARRELQYYKDCEATKRQKTIKAKSISSVNRSAETITRVTGLDDPCEVLYQSTRSKHLRDPVSVVAKNIVPPSVGLRLRTRSGGLEPYISHHEAYKAEEQKLISASAILAASKNKSSPSRADPMSYLCKDPFYDMLPKNTTPANTTTQVAADLQEATRTSSKEQRRPSPTQVPARGKGADAKKEVREIDFDAWPSSDDDNEVALAYDHAPPLPPESFSTTKRDKTNIQKLPVAKPIVSSQASERLGAKKLASSHLRKLKTLDMPCAIQTQTVMSSHLSSPSAFLCHPSAVIFFDYAPGQSKSFVIQVTNVSAGLAAFKVLEPEPQVLHLLKFTYTPSGFMASGAKTSVTITFTPPLNEKACLTVIDTSLTIKYQTGELHVPITCYPRQIAILILKNLELVRKVYEISISLRNSSPETLATKAALIHTNINGAIISDLGATLSQTMNLSSLALNKDGGRELITLATPPHGVSQEAFYLSNSGALPALIRIRLDACALHSSLLGIPVPQTILTGSLTEIQQIANDNVKAHSTPRPFSMEKQPSEQMHLTFDAQSSSPSTLRGSMSRRKGMLLDRTIPQTFRSTSVSIDTVYSYMQQATRSTSPRIPSKLYSTDEVETRHREVEAYVSALNKRVEEILASNTPAEVNPPAAKSPVARQRSPKAGLIQQKQTHSTDNDTTVVPNITRDDAIDVAITELGPQPEELSTELMVEALSNISVTGHNKSASTTPLLQIGTPFLVFYEGKAFHFESYFTRLKKEKLKDILSENLQAITAQLEDERRAYEKSLEQPVALQKGKGGTANSSTNKGGGRPPSTRGTKDVLTTNDQQSSKEDTTTNTLLDPVFFKSELDRRVKEKTETDMAAWAQAYNVANDLLEYTVHSNIELSIVLPPMSIVALPVVHSPLRFLLDMILKLSLTVKPIFPCLDKSDDDYAVLQSSGEFTNTLLVNAYTLQSGVYALSSSIDYLTCFYNSTYSSEIRLRSVDNNSRPIAVFVPTLMKTICSSNVSETIICKTTGDLHIKVSLLCESKAELMRILNQVEQYQELVDYTDLEYTIKENRRPPATKCPLESWADIFISGVDQYAPTLPSVVLGDDVRALNEQLKQQLQELDSLLNYQQELETKLATLLQKKQAVEDALRDADDSKPSSTLGSGRAKEPAKAVEKKTPSKSKTTSSTPSQEEFQRLTLECDQLSSNLQTIRDQDLPLLQGRVANAKAELRNLSSVGGYIGCSFNILIRVSGQPEPILVRLSTCFTSSELLVKLPYTHPSASEESASIRAKSSVLSQVTKTVRTMRTVGTLATRANRTLTEGYLTINDTLDLQDRSSVNLGEIALWHVTNVPVIVRNSSALPQHVALLTKPVPDVSLLAGPDNGTILLYPGQEVRMHLGILPNNAKKFQVKCSIESEFGYIKNFTICATSMQPSLLCQSSMDIFRMSVTDILRVEQIYLRSTVNMPKKWSISPAFLQFMETNFNGFLSIKPTAGVVAAQSIYRMSVTINTSASLLVRLLSFLDDQHADEALKDLLDLSQTSRPVSATAVSPSHNALETYTAEPSPNASAVLGTSSTTDIINYLTKKNQFLYIQRRHLDPSVLLPDNSSILSDSDVSAENDPTTTDLVNTEEGKQKKLDSNEMAPSKKQIFVDQHLTINIPIMTEDAASPFLVCPLNLLIARPIIVIAPVPNRLCDELDVAPDDAILIPPLAFKEDLNSTEGTTSSALLTANSGSLQVVTQGIPEDPITKQMPALAESKYVANLLRQEALKLPTILAHNQSLITLNFGYVPLGCVSNRSAVISLNESLPFYDREQYYGDHFQFRRQLEEAFDSDIILTSCLEEASMTAQKPLTLHFEYSPRRVGYTEETIELSSSSLLTSQRLNNVILKLKGYGVKVTLAITLDSSSSLVQTDFPLPDIYTASQSDVIYTESPPILIVDTSETYTHLIALTLSNENKYDFKYNVKYHECSENISQTAIASEGVVPKGSSIMTKILIGVFGVTEANGSLAVTEIVSGDAKKLVICRCFASRHPVSMYFIGPVVIVPLQGSTKIYCGCAIEQPQAEFKHISTSPQLLDLVISPANGTVQAGKMAKVTLSVPKLAFSGALSLTMEGYISFKLTCGSFEKTAILPVKITLN</sequence>
<proteinExistence type="predicted"/>
<feature type="region of interest" description="Disordered" evidence="2">
    <location>
        <begin position="1073"/>
        <end position="1125"/>
    </location>
</feature>